<organism evidence="2">
    <name type="scientific">Naegleria gruberi</name>
    <name type="common">Amoeba</name>
    <dbReference type="NCBI Taxonomy" id="5762"/>
    <lineage>
        <taxon>Eukaryota</taxon>
        <taxon>Discoba</taxon>
        <taxon>Heterolobosea</taxon>
        <taxon>Tetramitia</taxon>
        <taxon>Eutetramitia</taxon>
        <taxon>Vahlkampfiidae</taxon>
        <taxon>Naegleria</taxon>
    </lineage>
</organism>
<dbReference type="Proteomes" id="UP000006671">
    <property type="component" value="Unassembled WGS sequence"/>
</dbReference>
<evidence type="ECO:0000313" key="1">
    <source>
        <dbReference type="EMBL" id="EFC41665.1"/>
    </source>
</evidence>
<gene>
    <name evidence="1" type="ORF">NAEGRDRAFT_70507</name>
</gene>
<dbReference type="VEuPathDB" id="AmoebaDB:NAEGRDRAFT_70507"/>
<dbReference type="KEGG" id="ngr:NAEGRDRAFT_70507"/>
<dbReference type="InParanoid" id="D2VNI0"/>
<protein>
    <submittedName>
        <fullName evidence="1">Predicted protein</fullName>
    </submittedName>
</protein>
<name>D2VNI0_NAEGR</name>
<accession>D2VNI0</accession>
<dbReference type="AlphaFoldDB" id="D2VNI0"/>
<dbReference type="GeneID" id="8851482"/>
<proteinExistence type="predicted"/>
<dbReference type="EMBL" id="GG738884">
    <property type="protein sequence ID" value="EFC41665.1"/>
    <property type="molecule type" value="Genomic_DNA"/>
</dbReference>
<keyword evidence="2" id="KW-1185">Reference proteome</keyword>
<reference evidence="1 2" key="1">
    <citation type="journal article" date="2010" name="Cell">
        <title>The genome of Naegleria gruberi illuminates early eukaryotic versatility.</title>
        <authorList>
            <person name="Fritz-Laylin L.K."/>
            <person name="Prochnik S.E."/>
            <person name="Ginger M.L."/>
            <person name="Dacks J.B."/>
            <person name="Carpenter M.L."/>
            <person name="Field M.C."/>
            <person name="Kuo A."/>
            <person name="Paredez A."/>
            <person name="Chapman J."/>
            <person name="Pham J."/>
            <person name="Shu S."/>
            <person name="Neupane R."/>
            <person name="Cipriano M."/>
            <person name="Mancuso J."/>
            <person name="Tu H."/>
            <person name="Salamov A."/>
            <person name="Lindquist E."/>
            <person name="Shapiro H."/>
            <person name="Lucas S."/>
            <person name="Grigoriev I.V."/>
            <person name="Cande W.Z."/>
            <person name="Fulton C."/>
            <person name="Rokhsar D.S."/>
            <person name="Dawson S.C."/>
        </authorList>
    </citation>
    <scope>NUCLEOTIDE SEQUENCE [LARGE SCALE GENOMIC DNA]</scope>
    <source>
        <strain evidence="1 2">NEG-M</strain>
    </source>
</reference>
<sequence length="224" mass="26852">MPFRDGYSQEFRDCSLCPERYINFQIKPSCCTSKCTKTTCEIIKYLVMNVYESELLVDRQASCWFDGYYVRSMHWLAHFGQLSLVRFLVNECGFKAQVQSDIDWVSDWSINQAFIEKHFDLVREMCKGDYSFMLRDRCDHIPAGMLYSCFEMIKMEVENTWDYWLFIVEECLRGKITDEILDEAMETWDRKPKDFLRAKQDLCLRENPIRSHKQLSDIIFEFEL</sequence>
<evidence type="ECO:0000313" key="2">
    <source>
        <dbReference type="Proteomes" id="UP000006671"/>
    </source>
</evidence>
<dbReference type="RefSeq" id="XP_002674409.1">
    <property type="nucleotide sequence ID" value="XM_002674363.1"/>
</dbReference>